<feature type="transmembrane region" description="Helical" evidence="2">
    <location>
        <begin position="6"/>
        <end position="25"/>
    </location>
</feature>
<evidence type="ECO:0000313" key="3">
    <source>
        <dbReference type="EMBL" id="CAA9457220.1"/>
    </source>
</evidence>
<gene>
    <name evidence="3" type="ORF">AVDCRST_MAG37-3180</name>
</gene>
<keyword evidence="2" id="KW-1133">Transmembrane helix</keyword>
<protein>
    <submittedName>
        <fullName evidence="3">Uncharacterized protein</fullName>
    </submittedName>
</protein>
<accession>A0A6J4QWB5</accession>
<reference evidence="3" key="1">
    <citation type="submission" date="2020-02" db="EMBL/GenBank/DDBJ databases">
        <authorList>
            <person name="Meier V. D."/>
        </authorList>
    </citation>
    <scope>NUCLEOTIDE SEQUENCE</scope>
    <source>
        <strain evidence="3">AVDCRST_MAG37</strain>
    </source>
</reference>
<keyword evidence="2" id="KW-0472">Membrane</keyword>
<dbReference type="AlphaFoldDB" id="A0A6J4QWB5"/>
<sequence length="48" mass="5333">MSEYVQFAVVMAVFIAILIGSYGFMMKASGSPDQAQKERQSQRESEAD</sequence>
<feature type="region of interest" description="Disordered" evidence="1">
    <location>
        <begin position="29"/>
        <end position="48"/>
    </location>
</feature>
<name>A0A6J4QWB5_9ACTN</name>
<evidence type="ECO:0000256" key="2">
    <source>
        <dbReference type="SAM" id="Phobius"/>
    </source>
</evidence>
<keyword evidence="2" id="KW-0812">Transmembrane</keyword>
<evidence type="ECO:0000256" key="1">
    <source>
        <dbReference type="SAM" id="MobiDB-lite"/>
    </source>
</evidence>
<feature type="compositionally biased region" description="Basic and acidic residues" evidence="1">
    <location>
        <begin position="35"/>
        <end position="48"/>
    </location>
</feature>
<proteinExistence type="predicted"/>
<organism evidence="3">
    <name type="scientific">uncultured Rubrobacteraceae bacterium</name>
    <dbReference type="NCBI Taxonomy" id="349277"/>
    <lineage>
        <taxon>Bacteria</taxon>
        <taxon>Bacillati</taxon>
        <taxon>Actinomycetota</taxon>
        <taxon>Rubrobacteria</taxon>
        <taxon>Rubrobacterales</taxon>
        <taxon>Rubrobacteraceae</taxon>
        <taxon>environmental samples</taxon>
    </lineage>
</organism>
<dbReference type="EMBL" id="CADCVD010000163">
    <property type="protein sequence ID" value="CAA9457220.1"/>
    <property type="molecule type" value="Genomic_DNA"/>
</dbReference>